<dbReference type="GO" id="GO:0004553">
    <property type="term" value="F:hydrolase activity, hydrolyzing O-glycosyl compounds"/>
    <property type="evidence" value="ECO:0007669"/>
    <property type="project" value="TreeGrafter"/>
</dbReference>
<name>A0A1J4TMF4_9BACT</name>
<dbReference type="PANTHER" id="PTHR12631">
    <property type="entry name" value="ALPHA-L-IDURONIDASE"/>
    <property type="match status" value="1"/>
</dbReference>
<keyword evidence="1" id="KW-0472">Membrane</keyword>
<dbReference type="AlphaFoldDB" id="A0A1J4TMF4"/>
<comment type="caution">
    <text evidence="2">The sequence shown here is derived from an EMBL/GenBank/DDBJ whole genome shotgun (WGS) entry which is preliminary data.</text>
</comment>
<dbReference type="Gene3D" id="3.20.20.80">
    <property type="entry name" value="Glycosidases"/>
    <property type="match status" value="1"/>
</dbReference>
<dbReference type="STRING" id="1805209.AUJ73_03870"/>
<evidence type="ECO:0000313" key="2">
    <source>
        <dbReference type="EMBL" id="OIO13332.1"/>
    </source>
</evidence>
<dbReference type="Proteomes" id="UP000183120">
    <property type="component" value="Unassembled WGS sequence"/>
</dbReference>
<reference evidence="2 3" key="1">
    <citation type="journal article" date="2016" name="Environ. Microbiol.">
        <title>Genomic resolution of a cold subsurface aquifer community provides metabolic insights for novel microbes adapted to high CO concentrations.</title>
        <authorList>
            <person name="Probst A.J."/>
            <person name="Castelle C.J."/>
            <person name="Singh A."/>
            <person name="Brown C.T."/>
            <person name="Anantharaman K."/>
            <person name="Sharon I."/>
            <person name="Hug L.A."/>
            <person name="Burstein D."/>
            <person name="Emerson J.B."/>
            <person name="Thomas B.C."/>
            <person name="Banfield J.F."/>
        </authorList>
    </citation>
    <scope>NUCLEOTIDE SEQUENCE [LARGE SCALE GENOMIC DNA]</scope>
    <source>
        <strain evidence="2">CG1_02_37_22</strain>
    </source>
</reference>
<dbReference type="EMBL" id="MNUY01000061">
    <property type="protein sequence ID" value="OIO13332.1"/>
    <property type="molecule type" value="Genomic_DNA"/>
</dbReference>
<evidence type="ECO:0000256" key="1">
    <source>
        <dbReference type="SAM" id="Phobius"/>
    </source>
</evidence>
<dbReference type="InterPro" id="IPR051923">
    <property type="entry name" value="Glycosyl_Hydrolase_39"/>
</dbReference>
<sequence>MDIKNKKLRLVILLIVINALTTIFILLIISHLNKNKLIFYNKAVEINPSEVILNKNNQSRCRLAVSFERGGAKPSLSYMEELSKAAKFIGACSNYQSIYWDQVEVEKGKFDWSTTDKYINIQTDNGIKPLGRLWMTPSFYSSAPQEKMTTSDYTTYSKFYAPKLENLNEWSRFVSQAVKRYGDKIDSWLLYHEPQEGLYFQTPGNRKHPILGNEDSDGMTYKNFEDAVYYYYLTQRYGSAVIKDISPTAKLYLTSFNPKYTKYLDLFYNLVRRPGFRNSFDIVREVTYTYKTFGDFDLQKKGLAFLYEIDSHPEVRSLAMSNKLSSEVNENIQTAQQILQSLGINKKMFAETGVNSDFNNNFILDPYEEQFQADSLSDIISAYLNSPNIERLYIFRLANSDPNEEGMTEGQKKWRTLGLYKISRDEFGYHLARPKTSALQFKSLAKKYNRADNLKKEIPTGRYYYPNAPCEDLKTDECAFDARLVLNDKAVNKLYELIALKNNFYIAPLTEEIENKSRAWKKINLKSYFKEFDPNSFFCDQSKTNLPCLVDTMTARYLPQKDTPNPKIIISFTFGNKKYGVINDQLEVSNYLFQDNGNHNLVFLDKDNEKYAKKDGPCYETSEKDCFFNTRSFRNKDNKLVESITKGEYLYEFDEILQTWTNSRLDNNEKYFKDNNSPCHNMKLCVFDSYTYFEENGRMFEEITIDNILYRFDIDSGNWLKIQLSQLSY</sequence>
<organism evidence="2 3">
    <name type="scientific">Candidatus Gottesmanbacteria bacterium CG1_02_37_22</name>
    <dbReference type="NCBI Taxonomy" id="1805209"/>
    <lineage>
        <taxon>Bacteria</taxon>
        <taxon>Candidatus Gottesmaniibacteriota</taxon>
    </lineage>
</organism>
<accession>A0A1J4TMF4</accession>
<keyword evidence="1" id="KW-0812">Transmembrane</keyword>
<keyword evidence="1" id="KW-1133">Transmembrane helix</keyword>
<feature type="transmembrane region" description="Helical" evidence="1">
    <location>
        <begin position="12"/>
        <end position="32"/>
    </location>
</feature>
<gene>
    <name evidence="2" type="ORF">AUJ73_03870</name>
</gene>
<dbReference type="SUPFAM" id="SSF51445">
    <property type="entry name" value="(Trans)glycosidases"/>
    <property type="match status" value="1"/>
</dbReference>
<evidence type="ECO:0008006" key="4">
    <source>
        <dbReference type="Google" id="ProtNLM"/>
    </source>
</evidence>
<protein>
    <recommendedName>
        <fullName evidence="4">Glycoside hydrolase family 42 N-terminal domain-containing protein</fullName>
    </recommendedName>
</protein>
<dbReference type="InterPro" id="IPR017853">
    <property type="entry name" value="GH"/>
</dbReference>
<evidence type="ECO:0000313" key="3">
    <source>
        <dbReference type="Proteomes" id="UP000183120"/>
    </source>
</evidence>
<proteinExistence type="predicted"/>
<dbReference type="PANTHER" id="PTHR12631:SF10">
    <property type="entry name" value="BETA-XYLOSIDASE-LIKE PROTEIN-RELATED"/>
    <property type="match status" value="1"/>
</dbReference>